<dbReference type="RefSeq" id="WP_187720876.1">
    <property type="nucleotide sequence ID" value="NZ_BAABBL010000005.1"/>
</dbReference>
<dbReference type="InterPro" id="IPR029010">
    <property type="entry name" value="ThuA-like"/>
</dbReference>
<sequence>MRAVIASGAGRYADPWHPFPETSPLLASILEEAGFTVTVDDDVDGAMTRLDDVQLLVVNAGDPWRDTDERLPAGSPAIRGLTVALEQGMGVLALHCAVSSLRDYPDWAAAVGGMWVPGLSWHPDAGVATITPSAGAGRFLTTPFDVFDERYCGLQRIGHSRTVAEHDGASSPEPTAWVREYGAARIAVDVLGHDARSYESEGHRELLRRLAVWAAAG</sequence>
<evidence type="ECO:0000259" key="1">
    <source>
        <dbReference type="Pfam" id="PF06283"/>
    </source>
</evidence>
<evidence type="ECO:0000313" key="3">
    <source>
        <dbReference type="Proteomes" id="UP000516117"/>
    </source>
</evidence>
<dbReference type="AlphaFoldDB" id="A0A7H0H5D1"/>
<dbReference type="SUPFAM" id="SSF52317">
    <property type="entry name" value="Class I glutamine amidotransferase-like"/>
    <property type="match status" value="1"/>
</dbReference>
<feature type="domain" description="ThuA-like" evidence="1">
    <location>
        <begin position="18"/>
        <end position="214"/>
    </location>
</feature>
<dbReference type="KEGG" id="tdf:H9L22_16640"/>
<organism evidence="2 3">
    <name type="scientific">Tessaracoccus defluvii</name>
    <dbReference type="NCBI Taxonomy" id="1285901"/>
    <lineage>
        <taxon>Bacteria</taxon>
        <taxon>Bacillati</taxon>
        <taxon>Actinomycetota</taxon>
        <taxon>Actinomycetes</taxon>
        <taxon>Propionibacteriales</taxon>
        <taxon>Propionibacteriaceae</taxon>
        <taxon>Tessaracoccus</taxon>
    </lineage>
</organism>
<dbReference type="EMBL" id="CP060789">
    <property type="protein sequence ID" value="QNP55747.1"/>
    <property type="molecule type" value="Genomic_DNA"/>
</dbReference>
<keyword evidence="3" id="KW-1185">Reference proteome</keyword>
<dbReference type="Gene3D" id="3.40.50.880">
    <property type="match status" value="1"/>
</dbReference>
<evidence type="ECO:0000313" key="2">
    <source>
        <dbReference type="EMBL" id="QNP55747.1"/>
    </source>
</evidence>
<protein>
    <submittedName>
        <fullName evidence="2">ThuA domain-containing protein</fullName>
    </submittedName>
</protein>
<name>A0A7H0H5D1_9ACTN</name>
<dbReference type="Proteomes" id="UP000516117">
    <property type="component" value="Chromosome"/>
</dbReference>
<accession>A0A7H0H5D1</accession>
<gene>
    <name evidence="2" type="ORF">H9L22_16640</name>
</gene>
<reference evidence="2 3" key="1">
    <citation type="submission" date="2020-08" db="EMBL/GenBank/DDBJ databases">
        <title>Genome sequence of Tessaracoccus defluvii JCM 17540T.</title>
        <authorList>
            <person name="Hyun D.-W."/>
            <person name="Bae J.-W."/>
        </authorList>
    </citation>
    <scope>NUCLEOTIDE SEQUENCE [LARGE SCALE GENOMIC DNA]</scope>
    <source>
        <strain evidence="2 3">JCM 17540</strain>
    </source>
</reference>
<dbReference type="Pfam" id="PF06283">
    <property type="entry name" value="ThuA"/>
    <property type="match status" value="1"/>
</dbReference>
<dbReference type="InterPro" id="IPR029062">
    <property type="entry name" value="Class_I_gatase-like"/>
</dbReference>
<proteinExistence type="predicted"/>